<evidence type="ECO:0000313" key="1">
    <source>
        <dbReference type="EMBL" id="KAJ8758889.1"/>
    </source>
</evidence>
<comment type="caution">
    <text evidence="1">The sequence shown here is derived from an EMBL/GenBank/DDBJ whole genome shotgun (WGS) entry which is preliminary data.</text>
</comment>
<evidence type="ECO:0000313" key="2">
    <source>
        <dbReference type="Proteomes" id="UP001159364"/>
    </source>
</evidence>
<organism evidence="1 2">
    <name type="scientific">Erythroxylum novogranatense</name>
    <dbReference type="NCBI Taxonomy" id="1862640"/>
    <lineage>
        <taxon>Eukaryota</taxon>
        <taxon>Viridiplantae</taxon>
        <taxon>Streptophyta</taxon>
        <taxon>Embryophyta</taxon>
        <taxon>Tracheophyta</taxon>
        <taxon>Spermatophyta</taxon>
        <taxon>Magnoliopsida</taxon>
        <taxon>eudicotyledons</taxon>
        <taxon>Gunneridae</taxon>
        <taxon>Pentapetalae</taxon>
        <taxon>rosids</taxon>
        <taxon>fabids</taxon>
        <taxon>Malpighiales</taxon>
        <taxon>Erythroxylaceae</taxon>
        <taxon>Erythroxylum</taxon>
    </lineage>
</organism>
<gene>
    <name evidence="1" type="ORF">K2173_002668</name>
</gene>
<dbReference type="Proteomes" id="UP001159364">
    <property type="component" value="Linkage Group LG07"/>
</dbReference>
<name>A0AAV8SXX0_9ROSI</name>
<sequence>MILFVDVTAVSKQAGPGVVFRHTRGRISGLYTYSNFSYHPSAAVSLKTFSWFMVHGILKLMWTLGISDQ</sequence>
<dbReference type="EMBL" id="JAIWQS010000007">
    <property type="protein sequence ID" value="KAJ8758889.1"/>
    <property type="molecule type" value="Genomic_DNA"/>
</dbReference>
<protein>
    <submittedName>
        <fullName evidence="1">Uncharacterized protein</fullName>
    </submittedName>
</protein>
<reference evidence="1 2" key="1">
    <citation type="submission" date="2021-09" db="EMBL/GenBank/DDBJ databases">
        <title>Genomic insights and catalytic innovation underlie evolution of tropane alkaloids biosynthesis.</title>
        <authorList>
            <person name="Wang Y.-J."/>
            <person name="Tian T."/>
            <person name="Huang J.-P."/>
            <person name="Huang S.-X."/>
        </authorList>
    </citation>
    <scope>NUCLEOTIDE SEQUENCE [LARGE SCALE GENOMIC DNA]</scope>
    <source>
        <strain evidence="1">KIB-2018</strain>
        <tissue evidence="1">Leaf</tissue>
    </source>
</reference>
<dbReference type="AlphaFoldDB" id="A0AAV8SXX0"/>
<proteinExistence type="predicted"/>
<keyword evidence="2" id="KW-1185">Reference proteome</keyword>
<accession>A0AAV8SXX0</accession>